<feature type="region of interest" description="Disordered" evidence="1">
    <location>
        <begin position="162"/>
        <end position="184"/>
    </location>
</feature>
<sequence>MAGPRGRCRELAAGSGALAVALALTVWGAPSASAGGPTSVLVVSPESGETASLYFSDDEYGELERLLGPPGAGARTEPPKVNLLAARQINVTWMAHDVSPWRLDQVFPLADTDEVWIHTADQVPESVNGHWHRTKNPPQLRALLKELGVMGNAYGEGHAIFPTPGQEPGSDAGAVATEASAGPSSTVDDATEWWWALPGLAAGAVLALVLRPFALRMRGDHVRREPGPRQELRDL</sequence>
<gene>
    <name evidence="3" type="ORF">RNB18_40575</name>
</gene>
<evidence type="ECO:0000256" key="2">
    <source>
        <dbReference type="SAM" id="Phobius"/>
    </source>
</evidence>
<dbReference type="RefSeq" id="WP_311719129.1">
    <property type="nucleotide sequence ID" value="NZ_JAVREZ010000020.1"/>
</dbReference>
<dbReference type="EMBL" id="JAVREZ010000020">
    <property type="protein sequence ID" value="MDT0486380.1"/>
    <property type="molecule type" value="Genomic_DNA"/>
</dbReference>
<dbReference type="Proteomes" id="UP001183824">
    <property type="component" value="Unassembled WGS sequence"/>
</dbReference>
<evidence type="ECO:0000256" key="1">
    <source>
        <dbReference type="SAM" id="MobiDB-lite"/>
    </source>
</evidence>
<comment type="caution">
    <text evidence="3">The sequence shown here is derived from an EMBL/GenBank/DDBJ whole genome shotgun (WGS) entry which is preliminary data.</text>
</comment>
<evidence type="ECO:0000313" key="3">
    <source>
        <dbReference type="EMBL" id="MDT0486380.1"/>
    </source>
</evidence>
<protein>
    <submittedName>
        <fullName evidence="3">Uncharacterized protein</fullName>
    </submittedName>
</protein>
<proteinExistence type="predicted"/>
<keyword evidence="2" id="KW-0812">Transmembrane</keyword>
<keyword evidence="4" id="KW-1185">Reference proteome</keyword>
<reference evidence="4" key="1">
    <citation type="submission" date="2023-07" db="EMBL/GenBank/DDBJ databases">
        <title>30 novel species of actinomycetes from the DSMZ collection.</title>
        <authorList>
            <person name="Nouioui I."/>
        </authorList>
    </citation>
    <scope>NUCLEOTIDE SEQUENCE [LARGE SCALE GENOMIC DNA]</scope>
    <source>
        <strain evidence="4">DSM 41640</strain>
    </source>
</reference>
<organism evidence="3 4">
    <name type="scientific">Streptomyces doebereineriae</name>
    <dbReference type="NCBI Taxonomy" id="3075528"/>
    <lineage>
        <taxon>Bacteria</taxon>
        <taxon>Bacillati</taxon>
        <taxon>Actinomycetota</taxon>
        <taxon>Actinomycetes</taxon>
        <taxon>Kitasatosporales</taxon>
        <taxon>Streptomycetaceae</taxon>
        <taxon>Streptomyces</taxon>
    </lineage>
</organism>
<feature type="transmembrane region" description="Helical" evidence="2">
    <location>
        <begin position="193"/>
        <end position="214"/>
    </location>
</feature>
<accession>A0ABU2VLA1</accession>
<keyword evidence="2" id="KW-1133">Transmembrane helix</keyword>
<keyword evidence="2" id="KW-0472">Membrane</keyword>
<evidence type="ECO:0000313" key="4">
    <source>
        <dbReference type="Proteomes" id="UP001183824"/>
    </source>
</evidence>
<name>A0ABU2VLA1_9ACTN</name>